<evidence type="ECO:0000313" key="3">
    <source>
        <dbReference type="Proteomes" id="UP001241603"/>
    </source>
</evidence>
<gene>
    <name evidence="2" type="ORF">QO014_002159</name>
</gene>
<proteinExistence type="predicted"/>
<evidence type="ECO:0000313" key="2">
    <source>
        <dbReference type="EMBL" id="MDQ0437767.1"/>
    </source>
</evidence>
<dbReference type="Proteomes" id="UP001241603">
    <property type="component" value="Unassembled WGS sequence"/>
</dbReference>
<comment type="caution">
    <text evidence="2">The sequence shown here is derived from an EMBL/GenBank/DDBJ whole genome shotgun (WGS) entry which is preliminary data.</text>
</comment>
<protein>
    <recommendedName>
        <fullName evidence="4">Amino acid transporter</fullName>
    </recommendedName>
</protein>
<keyword evidence="1" id="KW-0472">Membrane</keyword>
<dbReference type="RefSeq" id="WP_266348702.1">
    <property type="nucleotide sequence ID" value="NZ_JAPKNG010000003.1"/>
</dbReference>
<feature type="transmembrane region" description="Helical" evidence="1">
    <location>
        <begin position="12"/>
        <end position="37"/>
    </location>
</feature>
<keyword evidence="3" id="KW-1185">Reference proteome</keyword>
<keyword evidence="1" id="KW-1133">Transmembrane helix</keyword>
<sequence length="77" mass="8214">MNKLVQNEQRKLTASFLNGIAIALFAVGGLAQILSAFYATNPGHPDRLIVVSISLIFIGVSAGAHQLARRVLKGLIE</sequence>
<reference evidence="2 3" key="1">
    <citation type="submission" date="2023-07" db="EMBL/GenBank/DDBJ databases">
        <title>Genomic Encyclopedia of Type Strains, Phase IV (KMG-IV): sequencing the most valuable type-strain genomes for metagenomic binning, comparative biology and taxonomic classification.</title>
        <authorList>
            <person name="Goeker M."/>
        </authorList>
    </citation>
    <scope>NUCLEOTIDE SEQUENCE [LARGE SCALE GENOMIC DNA]</scope>
    <source>
        <strain evidence="2 3">B6-8</strain>
    </source>
</reference>
<evidence type="ECO:0008006" key="4">
    <source>
        <dbReference type="Google" id="ProtNLM"/>
    </source>
</evidence>
<evidence type="ECO:0000256" key="1">
    <source>
        <dbReference type="SAM" id="Phobius"/>
    </source>
</evidence>
<organism evidence="2 3">
    <name type="scientific">Kaistia dalseonensis</name>
    <dbReference type="NCBI Taxonomy" id="410840"/>
    <lineage>
        <taxon>Bacteria</taxon>
        <taxon>Pseudomonadati</taxon>
        <taxon>Pseudomonadota</taxon>
        <taxon>Alphaproteobacteria</taxon>
        <taxon>Hyphomicrobiales</taxon>
        <taxon>Kaistiaceae</taxon>
        <taxon>Kaistia</taxon>
    </lineage>
</organism>
<feature type="transmembrane region" description="Helical" evidence="1">
    <location>
        <begin position="49"/>
        <end position="68"/>
    </location>
</feature>
<name>A0ABU0H630_9HYPH</name>
<accession>A0ABU0H630</accession>
<keyword evidence="1" id="KW-0812">Transmembrane</keyword>
<dbReference type="EMBL" id="JAUSVO010000003">
    <property type="protein sequence ID" value="MDQ0437767.1"/>
    <property type="molecule type" value="Genomic_DNA"/>
</dbReference>